<dbReference type="OMA" id="TYDRWGT"/>
<dbReference type="OrthoDB" id="7777654at2759"/>
<gene>
    <name evidence="3" type="ORF">KFL_000430200</name>
</gene>
<organism evidence="3 4">
    <name type="scientific">Klebsormidium nitens</name>
    <name type="common">Green alga</name>
    <name type="synonym">Ulothrix nitens</name>
    <dbReference type="NCBI Taxonomy" id="105231"/>
    <lineage>
        <taxon>Eukaryota</taxon>
        <taxon>Viridiplantae</taxon>
        <taxon>Streptophyta</taxon>
        <taxon>Klebsormidiophyceae</taxon>
        <taxon>Klebsormidiales</taxon>
        <taxon>Klebsormidiaceae</taxon>
        <taxon>Klebsormidium</taxon>
    </lineage>
</organism>
<feature type="domain" description="Amine oxidase" evidence="2">
    <location>
        <begin position="342"/>
        <end position="831"/>
    </location>
</feature>
<dbReference type="GO" id="GO:0016491">
    <property type="term" value="F:oxidoreductase activity"/>
    <property type="evidence" value="ECO:0007669"/>
    <property type="project" value="InterPro"/>
</dbReference>
<dbReference type="STRING" id="105231.A0A1Y1HVV8"/>
<dbReference type="EMBL" id="DF236992">
    <property type="protein sequence ID" value="GAQ79978.1"/>
    <property type="molecule type" value="Genomic_DNA"/>
</dbReference>
<dbReference type="InterPro" id="IPR045892">
    <property type="entry name" value="CrtISO-like"/>
</dbReference>
<dbReference type="Gene3D" id="1.25.40.10">
    <property type="entry name" value="Tetratricopeptide repeat domain"/>
    <property type="match status" value="1"/>
</dbReference>
<accession>A0A1Y1HVV8</accession>
<dbReference type="AlphaFoldDB" id="A0A1Y1HVV8"/>
<dbReference type="InterPro" id="IPR002937">
    <property type="entry name" value="Amino_oxidase"/>
</dbReference>
<evidence type="ECO:0000313" key="3">
    <source>
        <dbReference type="EMBL" id="GAQ79978.1"/>
    </source>
</evidence>
<evidence type="ECO:0000256" key="1">
    <source>
        <dbReference type="SAM" id="MobiDB-lite"/>
    </source>
</evidence>
<dbReference type="InterPro" id="IPR011990">
    <property type="entry name" value="TPR-like_helical_dom_sf"/>
</dbReference>
<reference evidence="3 4" key="1">
    <citation type="journal article" date="2014" name="Nat. Commun.">
        <title>Klebsormidium flaccidum genome reveals primary factors for plant terrestrial adaptation.</title>
        <authorList>
            <person name="Hori K."/>
            <person name="Maruyama F."/>
            <person name="Fujisawa T."/>
            <person name="Togashi T."/>
            <person name="Yamamoto N."/>
            <person name="Seo M."/>
            <person name="Sato S."/>
            <person name="Yamada T."/>
            <person name="Mori H."/>
            <person name="Tajima N."/>
            <person name="Moriyama T."/>
            <person name="Ikeuchi M."/>
            <person name="Watanabe M."/>
            <person name="Wada H."/>
            <person name="Kobayashi K."/>
            <person name="Saito M."/>
            <person name="Masuda T."/>
            <person name="Sasaki-Sekimoto Y."/>
            <person name="Mashiguchi K."/>
            <person name="Awai K."/>
            <person name="Shimojima M."/>
            <person name="Masuda S."/>
            <person name="Iwai M."/>
            <person name="Nobusawa T."/>
            <person name="Narise T."/>
            <person name="Kondo S."/>
            <person name="Saito H."/>
            <person name="Sato R."/>
            <person name="Murakawa M."/>
            <person name="Ihara Y."/>
            <person name="Oshima-Yamada Y."/>
            <person name="Ohtaka K."/>
            <person name="Satoh M."/>
            <person name="Sonobe K."/>
            <person name="Ishii M."/>
            <person name="Ohtani R."/>
            <person name="Kanamori-Sato M."/>
            <person name="Honoki R."/>
            <person name="Miyazaki D."/>
            <person name="Mochizuki H."/>
            <person name="Umetsu J."/>
            <person name="Higashi K."/>
            <person name="Shibata D."/>
            <person name="Kamiya Y."/>
            <person name="Sato N."/>
            <person name="Nakamura Y."/>
            <person name="Tabata S."/>
            <person name="Ida S."/>
            <person name="Kurokawa K."/>
            <person name="Ohta H."/>
        </authorList>
    </citation>
    <scope>NUCLEOTIDE SEQUENCE [LARGE SCALE GENOMIC DNA]</scope>
    <source>
        <strain evidence="3 4">NIES-2285</strain>
    </source>
</reference>
<dbReference type="SUPFAM" id="SSF51905">
    <property type="entry name" value="FAD/NAD(P)-binding domain"/>
    <property type="match status" value="1"/>
</dbReference>
<dbReference type="Proteomes" id="UP000054558">
    <property type="component" value="Unassembled WGS sequence"/>
</dbReference>
<protein>
    <submittedName>
        <fullName evidence="3">FAD/NAD(P)-binding oxidoreductase family protein</fullName>
    </submittedName>
</protein>
<evidence type="ECO:0000313" key="4">
    <source>
        <dbReference type="Proteomes" id="UP000054558"/>
    </source>
</evidence>
<dbReference type="PANTHER" id="PTHR46313:SF6">
    <property type="entry name" value="FAD_NAD(P)-BINDING OXIDOREDUCTASE FAMILY PROTEIN"/>
    <property type="match status" value="1"/>
</dbReference>
<dbReference type="PANTHER" id="PTHR46313">
    <property type="match status" value="1"/>
</dbReference>
<dbReference type="InterPro" id="IPR036188">
    <property type="entry name" value="FAD/NAD-bd_sf"/>
</dbReference>
<proteinExistence type="predicted"/>
<name>A0A1Y1HVV8_KLENI</name>
<evidence type="ECO:0000259" key="2">
    <source>
        <dbReference type="Pfam" id="PF01593"/>
    </source>
</evidence>
<keyword evidence="4" id="KW-1185">Reference proteome</keyword>
<dbReference type="Gene3D" id="3.50.50.60">
    <property type="entry name" value="FAD/NAD(P)-binding domain"/>
    <property type="match status" value="2"/>
</dbReference>
<feature type="region of interest" description="Disordered" evidence="1">
    <location>
        <begin position="224"/>
        <end position="256"/>
    </location>
</feature>
<dbReference type="Pfam" id="PF01593">
    <property type="entry name" value="Amino_oxidase"/>
    <property type="match status" value="1"/>
</dbReference>
<dbReference type="GO" id="GO:0016116">
    <property type="term" value="P:carotenoid metabolic process"/>
    <property type="evidence" value="ECO:0007669"/>
    <property type="project" value="InterPro"/>
</dbReference>
<sequence length="845" mass="90735">MSETGPWAAHLQAGLSAFLSGDARGALASYARAAELGYPPALCNAAWLLEKRSGDLGLTRGEGRLAAAVYLERIVGEGGPDGEGSRGVRADLRGWAHVRLGDCAYYEGGCGGRGDAAGHYRAAGELGNGQGQFSLGCLLERGTHGASRNLSEAERLYRLSGDHPNKGAVAAAALAVAKLKVVTFLDYYGIDVETWVRALHLWIGDGLEAVSNAVWKLCETALGRTSSSPGEEASGKEDGPAFRGADLGANGTPYSEGRVGEINGDGDGLAERSPASFAALLKVFHAARDEWVLLGLCVALGFTLGFRHARRDIKESHPPDQPSENQDSRSHETDVVIIGAGIGGLCCGALLAKYGQRVTICESHSIPGGAAHSFQRQGYHFDSGPSFHAGLSMDKSLNPLKQVLDVLGEEVPCVSYDTWIGYLPEGQYTFRAEAEAYRNEILKYGGPDALAEWMELEKLIEPLAKASAALPPAAMRGDPAVALSVARFLPGLLPTISSSSKLLRPFSEVVDKCVKNPFLRNLIDLECFVLSGMLAKSTITAEMAFMFYERNRPEGTIDYPIGGGEAIISALVRGFKKHGGRILLNSHVDEILVRKGQAVGVKLKARGKGPSAVVRARKAVVSNASLWDTQRLLPPGAVPVQERKEALATPMTDSFLHLHLGIDATGLPEDIECHHLIVNSWDAGIRSPQNVCIISIPTIFDPNLAPQGKHVVHAYTAGNEPYSIWEGLDRFSPEYKALKEERVQVLWRALERVIPDIRQRTELEMIGTPLTHERYLRRSRGTYGPAIEAGKQSWPGPVSPLPGLYCCGDSTMPGIGVPAVAASGMITANTMVPIWKHWQLLDSLA</sequence>
<dbReference type="SUPFAM" id="SSF81901">
    <property type="entry name" value="HCP-like"/>
    <property type="match status" value="1"/>
</dbReference>